<sequence>MGSKILDTAGRPYRTLGAARERSTGSARPCLWPAGVAIVRRRVEHCVSLNKVSLSDVPSEVFAEPSNTPRAGVVVLDLRTTR</sequence>
<gene>
    <name evidence="1" type="ORF">EVAR_49243_1</name>
</gene>
<name>A0A4C1YBC7_EUMVA</name>
<accession>A0A4C1YBC7</accession>
<organism evidence="1 2">
    <name type="scientific">Eumeta variegata</name>
    <name type="common">Bagworm moth</name>
    <name type="synonym">Eumeta japonica</name>
    <dbReference type="NCBI Taxonomy" id="151549"/>
    <lineage>
        <taxon>Eukaryota</taxon>
        <taxon>Metazoa</taxon>
        <taxon>Ecdysozoa</taxon>
        <taxon>Arthropoda</taxon>
        <taxon>Hexapoda</taxon>
        <taxon>Insecta</taxon>
        <taxon>Pterygota</taxon>
        <taxon>Neoptera</taxon>
        <taxon>Endopterygota</taxon>
        <taxon>Lepidoptera</taxon>
        <taxon>Glossata</taxon>
        <taxon>Ditrysia</taxon>
        <taxon>Tineoidea</taxon>
        <taxon>Psychidae</taxon>
        <taxon>Oiketicinae</taxon>
        <taxon>Eumeta</taxon>
    </lineage>
</organism>
<dbReference type="EMBL" id="BGZK01001180">
    <property type="protein sequence ID" value="GBP73621.1"/>
    <property type="molecule type" value="Genomic_DNA"/>
</dbReference>
<proteinExistence type="predicted"/>
<dbReference type="Proteomes" id="UP000299102">
    <property type="component" value="Unassembled WGS sequence"/>
</dbReference>
<comment type="caution">
    <text evidence="1">The sequence shown here is derived from an EMBL/GenBank/DDBJ whole genome shotgun (WGS) entry which is preliminary data.</text>
</comment>
<keyword evidence="2" id="KW-1185">Reference proteome</keyword>
<evidence type="ECO:0000313" key="1">
    <source>
        <dbReference type="EMBL" id="GBP73621.1"/>
    </source>
</evidence>
<protein>
    <submittedName>
        <fullName evidence="1">Uncharacterized protein</fullName>
    </submittedName>
</protein>
<reference evidence="1 2" key="1">
    <citation type="journal article" date="2019" name="Commun. Biol.">
        <title>The bagworm genome reveals a unique fibroin gene that provides high tensile strength.</title>
        <authorList>
            <person name="Kono N."/>
            <person name="Nakamura H."/>
            <person name="Ohtoshi R."/>
            <person name="Tomita M."/>
            <person name="Numata K."/>
            <person name="Arakawa K."/>
        </authorList>
    </citation>
    <scope>NUCLEOTIDE SEQUENCE [LARGE SCALE GENOMIC DNA]</scope>
</reference>
<evidence type="ECO:0000313" key="2">
    <source>
        <dbReference type="Proteomes" id="UP000299102"/>
    </source>
</evidence>
<dbReference type="AlphaFoldDB" id="A0A4C1YBC7"/>